<feature type="region of interest" description="Disordered" evidence="1">
    <location>
        <begin position="28"/>
        <end position="136"/>
    </location>
</feature>
<feature type="chain" id="PRO_5021773928" evidence="2">
    <location>
        <begin position="27"/>
        <end position="567"/>
    </location>
</feature>
<feature type="signal peptide" evidence="2">
    <location>
        <begin position="1"/>
        <end position="26"/>
    </location>
</feature>
<feature type="region of interest" description="Disordered" evidence="1">
    <location>
        <begin position="523"/>
        <end position="567"/>
    </location>
</feature>
<dbReference type="KEGG" id="lcre:Pla8534_49050"/>
<evidence type="ECO:0000313" key="4">
    <source>
        <dbReference type="Proteomes" id="UP000317648"/>
    </source>
</evidence>
<protein>
    <submittedName>
        <fullName evidence="3">Uncharacterized protein</fullName>
    </submittedName>
</protein>
<proteinExistence type="predicted"/>
<evidence type="ECO:0000313" key="3">
    <source>
        <dbReference type="EMBL" id="QDU97079.1"/>
    </source>
</evidence>
<reference evidence="3 4" key="1">
    <citation type="submission" date="2019-02" db="EMBL/GenBank/DDBJ databases">
        <title>Deep-cultivation of Planctomycetes and their phenomic and genomic characterization uncovers novel biology.</title>
        <authorList>
            <person name="Wiegand S."/>
            <person name="Jogler M."/>
            <person name="Boedeker C."/>
            <person name="Pinto D."/>
            <person name="Vollmers J."/>
            <person name="Rivas-Marin E."/>
            <person name="Kohn T."/>
            <person name="Peeters S.H."/>
            <person name="Heuer A."/>
            <person name="Rast P."/>
            <person name="Oberbeckmann S."/>
            <person name="Bunk B."/>
            <person name="Jeske O."/>
            <person name="Meyerdierks A."/>
            <person name="Storesund J.E."/>
            <person name="Kallscheuer N."/>
            <person name="Luecker S."/>
            <person name="Lage O.M."/>
            <person name="Pohl T."/>
            <person name="Merkel B.J."/>
            <person name="Hornburger P."/>
            <person name="Mueller R.-W."/>
            <person name="Bruemmer F."/>
            <person name="Labrenz M."/>
            <person name="Spormann A.M."/>
            <person name="Op den Camp H."/>
            <person name="Overmann J."/>
            <person name="Amann R."/>
            <person name="Jetten M.S.M."/>
            <person name="Mascher T."/>
            <person name="Medema M.H."/>
            <person name="Devos D.P."/>
            <person name="Kaster A.-K."/>
            <person name="Ovreas L."/>
            <person name="Rohde M."/>
            <person name="Galperin M.Y."/>
            <person name="Jogler C."/>
        </authorList>
    </citation>
    <scope>NUCLEOTIDE SEQUENCE [LARGE SCALE GENOMIC DNA]</scope>
    <source>
        <strain evidence="3 4">Pla85_3_4</strain>
    </source>
</reference>
<dbReference type="PANTHER" id="PTHR48125:SF12">
    <property type="entry name" value="AT HOOK TRANSCRIPTION FACTOR FAMILY-RELATED"/>
    <property type="match status" value="1"/>
</dbReference>
<gene>
    <name evidence="3" type="ORF">Pla8534_49050</name>
</gene>
<accession>A0A518DZ07</accession>
<keyword evidence="2" id="KW-0732">Signal</keyword>
<dbReference type="EMBL" id="CP036433">
    <property type="protein sequence ID" value="QDU97079.1"/>
    <property type="molecule type" value="Genomic_DNA"/>
</dbReference>
<evidence type="ECO:0000256" key="2">
    <source>
        <dbReference type="SAM" id="SignalP"/>
    </source>
</evidence>
<organism evidence="3 4">
    <name type="scientific">Lignipirellula cremea</name>
    <dbReference type="NCBI Taxonomy" id="2528010"/>
    <lineage>
        <taxon>Bacteria</taxon>
        <taxon>Pseudomonadati</taxon>
        <taxon>Planctomycetota</taxon>
        <taxon>Planctomycetia</taxon>
        <taxon>Pirellulales</taxon>
        <taxon>Pirellulaceae</taxon>
        <taxon>Lignipirellula</taxon>
    </lineage>
</organism>
<feature type="region of interest" description="Disordered" evidence="1">
    <location>
        <begin position="217"/>
        <end position="250"/>
    </location>
</feature>
<feature type="compositionally biased region" description="Pro residues" evidence="1">
    <location>
        <begin position="114"/>
        <end position="134"/>
    </location>
</feature>
<sequence length="567" mass="62133" precursor="true">MRRIVSPSFPLLLLLVALTGCGGGDAAPEVASTGSTSTPMDFAPISPDAGPTAGDPSVDEAPPEEAPPEEAPPEEAPPEEAPPEEAPPEEAPPEEAPPEEAPPEEAPPEENFDPQPPVQPPRQPEPKRNPPPQIPSDQVFLQAAHDLFSQGRDREAFGNYYAHVIDSDKAVAKDIPLHWLPAPLRPDFSVRWGIGVEYLPARNYRIDPVLIGDPVEKKKKDTKEEKRVTAFQPNQQGEKEELKERPEPPKDLGQQFAYFTGEVGDKLMNRLNMRRERAYWGKLTEKIDGVGNFTVGAFHDTTKRNPNQPELVADPDVEIDGGKEAAKRKTALGRMPPVTAESKHIAQFYPGLTYLGEGTTPELTRRAVNEDVDLLLIFRVTTTETRQGTNTNTTEISVTDVATGENVANSGRMNNISIDADRQDNPADDPVEIALDPIFRLIDKEYQSAPMPALTPAVVAGRVGMLFNDHHKHILPVLAEVRWYNAQGLLDDEKLKISYERLLDPQRAEILVGSDQDARRALLSSMLPQPTPPEVDEDAPKVKPAVRPPVRGPLPGAEVGPPGDGFR</sequence>
<feature type="compositionally biased region" description="Acidic residues" evidence="1">
    <location>
        <begin position="57"/>
        <end position="112"/>
    </location>
</feature>
<dbReference type="RefSeq" id="WP_197442532.1">
    <property type="nucleotide sequence ID" value="NZ_CP036433.1"/>
</dbReference>
<dbReference type="PANTHER" id="PTHR48125">
    <property type="entry name" value="LP07818P1"/>
    <property type="match status" value="1"/>
</dbReference>
<dbReference type="Proteomes" id="UP000317648">
    <property type="component" value="Chromosome"/>
</dbReference>
<evidence type="ECO:0000256" key="1">
    <source>
        <dbReference type="SAM" id="MobiDB-lite"/>
    </source>
</evidence>
<dbReference type="PROSITE" id="PS51257">
    <property type="entry name" value="PROKAR_LIPOPROTEIN"/>
    <property type="match status" value="1"/>
</dbReference>
<dbReference type="AlphaFoldDB" id="A0A518DZ07"/>
<keyword evidence="4" id="KW-1185">Reference proteome</keyword>
<feature type="compositionally biased region" description="Basic and acidic residues" evidence="1">
    <location>
        <begin position="217"/>
        <end position="228"/>
    </location>
</feature>
<name>A0A518DZ07_9BACT</name>
<feature type="compositionally biased region" description="Basic and acidic residues" evidence="1">
    <location>
        <begin position="237"/>
        <end position="250"/>
    </location>
</feature>